<comment type="function">
    <text evidence="17">Catalyzes conversion of folates to polyglutamate derivatives allowing concentration of folate compounds in the cell and the intracellular retention of these cofactors, which are important substrates for most of the folate-dependent enzymes that are involved in one-carbon transfer reactions involved in purine, pyrimidine and amino acid synthesis.</text>
</comment>
<keyword evidence="10 18" id="KW-0547">Nucleotide-binding</keyword>
<evidence type="ECO:0000256" key="11">
    <source>
        <dbReference type="ARBA" id="ARBA00022792"/>
    </source>
</evidence>
<dbReference type="PIRSF" id="PIRSF038895">
    <property type="entry name" value="FPGS"/>
    <property type="match status" value="1"/>
</dbReference>
<evidence type="ECO:0000256" key="19">
    <source>
        <dbReference type="PIRSR" id="PIRSR038895-2"/>
    </source>
</evidence>
<feature type="binding site" evidence="18">
    <location>
        <position position="339"/>
    </location>
    <ligand>
        <name>ATP</name>
        <dbReference type="ChEBI" id="CHEBI:30616"/>
    </ligand>
</feature>
<dbReference type="UniPathway" id="UPA00850"/>
<proteinExistence type="inferred from homology"/>
<organism evidence="20 21">
    <name type="scientific">Terfezia boudieri ATCC MYA-4762</name>
    <dbReference type="NCBI Taxonomy" id="1051890"/>
    <lineage>
        <taxon>Eukaryota</taxon>
        <taxon>Fungi</taxon>
        <taxon>Dikarya</taxon>
        <taxon>Ascomycota</taxon>
        <taxon>Pezizomycotina</taxon>
        <taxon>Pezizomycetes</taxon>
        <taxon>Pezizales</taxon>
        <taxon>Pezizaceae</taxon>
        <taxon>Terfezia</taxon>
    </lineage>
</organism>
<feature type="binding site" evidence="19">
    <location>
        <position position="186"/>
    </location>
    <ligand>
        <name>Mg(2+)</name>
        <dbReference type="ChEBI" id="CHEBI:18420"/>
        <label>1</label>
    </ligand>
</feature>
<evidence type="ECO:0000256" key="2">
    <source>
        <dbReference type="ARBA" id="ARBA00004305"/>
    </source>
</evidence>
<dbReference type="InterPro" id="IPR036615">
    <property type="entry name" value="Mur_ligase_C_dom_sf"/>
</dbReference>
<dbReference type="PANTHER" id="PTHR11136:SF5">
    <property type="entry name" value="FOLYLPOLYGLUTAMATE SYNTHASE, MITOCHONDRIAL"/>
    <property type="match status" value="1"/>
</dbReference>
<dbReference type="GO" id="GO:0005524">
    <property type="term" value="F:ATP binding"/>
    <property type="evidence" value="ECO:0007669"/>
    <property type="project" value="UniProtKB-KW"/>
</dbReference>
<dbReference type="GO" id="GO:0005829">
    <property type="term" value="C:cytosol"/>
    <property type="evidence" value="ECO:0007669"/>
    <property type="project" value="TreeGrafter"/>
</dbReference>
<comment type="catalytic activity">
    <reaction evidence="16 17">
        <text>(6S)-5,6,7,8-tetrahydrofolyl-(gamma-L-Glu)(n) + L-glutamate + ATP = (6S)-5,6,7,8-tetrahydrofolyl-(gamma-L-Glu)(n+1) + ADP + phosphate + H(+)</text>
        <dbReference type="Rhea" id="RHEA:10580"/>
        <dbReference type="Rhea" id="RHEA-COMP:14738"/>
        <dbReference type="Rhea" id="RHEA-COMP:14740"/>
        <dbReference type="ChEBI" id="CHEBI:15378"/>
        <dbReference type="ChEBI" id="CHEBI:29985"/>
        <dbReference type="ChEBI" id="CHEBI:30616"/>
        <dbReference type="ChEBI" id="CHEBI:43474"/>
        <dbReference type="ChEBI" id="CHEBI:141005"/>
        <dbReference type="ChEBI" id="CHEBI:456216"/>
        <dbReference type="EC" id="6.3.2.17"/>
    </reaction>
</comment>
<feature type="binding site" evidence="19">
    <location>
        <position position="214"/>
    </location>
    <ligand>
        <name>Mg(2+)</name>
        <dbReference type="ChEBI" id="CHEBI:18420"/>
        <label>1</label>
    </ligand>
</feature>
<protein>
    <recommendedName>
        <fullName evidence="17">Folylpolyglutamate synthase</fullName>
        <ecNumber evidence="17">6.3.2.17</ecNumber>
    </recommendedName>
    <alternativeName>
        <fullName evidence="17">Folylpoly-gamma-glutamate synthetase</fullName>
    </alternativeName>
    <alternativeName>
        <fullName evidence="17">Tetrahydrofolylpolyglutamate synthase</fullName>
    </alternativeName>
</protein>
<dbReference type="InterPro" id="IPR023600">
    <property type="entry name" value="Folylpolyglutamate_synth_euk"/>
</dbReference>
<dbReference type="PROSITE" id="PS01012">
    <property type="entry name" value="FOLYLPOLYGLU_SYNT_2"/>
    <property type="match status" value="1"/>
</dbReference>
<name>A0A3N4LQE3_9PEZI</name>
<evidence type="ECO:0000256" key="14">
    <source>
        <dbReference type="ARBA" id="ARBA00023128"/>
    </source>
</evidence>
<keyword evidence="8 17" id="KW-0436">Ligase</keyword>
<comment type="pathway">
    <text evidence="4 17">Cofactor biosynthesis; tetrahydrofolylpolyglutamate biosynthesis.</text>
</comment>
<evidence type="ECO:0000256" key="1">
    <source>
        <dbReference type="ARBA" id="ARBA00004273"/>
    </source>
</evidence>
<dbReference type="PANTHER" id="PTHR11136">
    <property type="entry name" value="FOLYLPOLYGLUTAMATE SYNTHASE-RELATED"/>
    <property type="match status" value="1"/>
</dbReference>
<dbReference type="EC" id="6.3.2.17" evidence="17"/>
<reference evidence="20 21" key="1">
    <citation type="journal article" date="2018" name="Nat. Ecol. Evol.">
        <title>Pezizomycetes genomes reveal the molecular basis of ectomycorrhizal truffle lifestyle.</title>
        <authorList>
            <person name="Murat C."/>
            <person name="Payen T."/>
            <person name="Noel B."/>
            <person name="Kuo A."/>
            <person name="Morin E."/>
            <person name="Chen J."/>
            <person name="Kohler A."/>
            <person name="Krizsan K."/>
            <person name="Balestrini R."/>
            <person name="Da Silva C."/>
            <person name="Montanini B."/>
            <person name="Hainaut M."/>
            <person name="Levati E."/>
            <person name="Barry K.W."/>
            <person name="Belfiori B."/>
            <person name="Cichocki N."/>
            <person name="Clum A."/>
            <person name="Dockter R.B."/>
            <person name="Fauchery L."/>
            <person name="Guy J."/>
            <person name="Iotti M."/>
            <person name="Le Tacon F."/>
            <person name="Lindquist E.A."/>
            <person name="Lipzen A."/>
            <person name="Malagnac F."/>
            <person name="Mello A."/>
            <person name="Molinier V."/>
            <person name="Miyauchi S."/>
            <person name="Poulain J."/>
            <person name="Riccioni C."/>
            <person name="Rubini A."/>
            <person name="Sitrit Y."/>
            <person name="Splivallo R."/>
            <person name="Traeger S."/>
            <person name="Wang M."/>
            <person name="Zifcakova L."/>
            <person name="Wipf D."/>
            <person name="Zambonelli A."/>
            <person name="Paolocci F."/>
            <person name="Nowrousian M."/>
            <person name="Ottonello S."/>
            <person name="Baldrian P."/>
            <person name="Spatafora J.W."/>
            <person name="Henrissat B."/>
            <person name="Nagy L.G."/>
            <person name="Aury J.M."/>
            <person name="Wincker P."/>
            <person name="Grigoriev I.V."/>
            <person name="Bonfante P."/>
            <person name="Martin F.M."/>
        </authorList>
    </citation>
    <scope>NUCLEOTIDE SEQUENCE [LARGE SCALE GENOMIC DNA]</scope>
    <source>
        <strain evidence="20 21">ATCC MYA-4762</strain>
    </source>
</reference>
<dbReference type="SUPFAM" id="SSF53623">
    <property type="entry name" value="MurD-like peptide ligases, catalytic domain"/>
    <property type="match status" value="1"/>
</dbReference>
<keyword evidence="6" id="KW-0963">Cytoplasm</keyword>
<dbReference type="InParanoid" id="A0A3N4LQE3"/>
<evidence type="ECO:0000256" key="6">
    <source>
        <dbReference type="ARBA" id="ARBA00022490"/>
    </source>
</evidence>
<dbReference type="FunCoup" id="A0A3N4LQE3">
    <property type="interactions" value="665"/>
</dbReference>
<keyword evidence="9 19" id="KW-0479">Metal-binding</keyword>
<dbReference type="InterPro" id="IPR018109">
    <property type="entry name" value="Folylpolyglutamate_synth_CS"/>
</dbReference>
<feature type="binding site" evidence="19">
    <location>
        <position position="110"/>
    </location>
    <ligand>
        <name>Mg(2+)</name>
        <dbReference type="ChEBI" id="CHEBI:18420"/>
        <label>1</label>
    </ligand>
</feature>
<dbReference type="NCBIfam" id="TIGR01499">
    <property type="entry name" value="folC"/>
    <property type="match status" value="1"/>
</dbReference>
<evidence type="ECO:0000313" key="21">
    <source>
        <dbReference type="Proteomes" id="UP000267821"/>
    </source>
</evidence>
<evidence type="ECO:0000256" key="16">
    <source>
        <dbReference type="ARBA" id="ARBA00047493"/>
    </source>
</evidence>
<evidence type="ECO:0000256" key="18">
    <source>
        <dbReference type="PIRSR" id="PIRSR038895-1"/>
    </source>
</evidence>
<dbReference type="GO" id="GO:0046872">
    <property type="term" value="F:metal ion binding"/>
    <property type="evidence" value="ECO:0007669"/>
    <property type="project" value="UniProtKB-KW"/>
</dbReference>
<dbReference type="GO" id="GO:0004326">
    <property type="term" value="F:tetrahydrofolylpolyglutamate synthase activity"/>
    <property type="evidence" value="ECO:0007669"/>
    <property type="project" value="UniProtKB-EC"/>
</dbReference>
<dbReference type="FunFam" id="3.40.1190.10:FF:000009">
    <property type="entry name" value="Folylpolyglutamate synthase"/>
    <property type="match status" value="1"/>
</dbReference>
<feature type="binding site" evidence="18">
    <location>
        <position position="358"/>
    </location>
    <ligand>
        <name>ATP</name>
        <dbReference type="ChEBI" id="CHEBI:30616"/>
    </ligand>
</feature>
<dbReference type="GO" id="GO:0006730">
    <property type="term" value="P:one-carbon metabolic process"/>
    <property type="evidence" value="ECO:0007669"/>
    <property type="project" value="UniProtKB-KW"/>
</dbReference>
<dbReference type="InterPro" id="IPR001645">
    <property type="entry name" value="Folylpolyglutamate_synth"/>
</dbReference>
<evidence type="ECO:0000256" key="3">
    <source>
        <dbReference type="ARBA" id="ARBA00004496"/>
    </source>
</evidence>
<evidence type="ECO:0000256" key="12">
    <source>
        <dbReference type="ARBA" id="ARBA00022840"/>
    </source>
</evidence>
<keyword evidence="7 17" id="KW-0554">One-carbon metabolism</keyword>
<evidence type="ECO:0000256" key="15">
    <source>
        <dbReference type="ARBA" id="ARBA00023136"/>
    </source>
</evidence>
<keyword evidence="21" id="KW-1185">Reference proteome</keyword>
<dbReference type="Gene3D" id="3.90.190.20">
    <property type="entry name" value="Mur ligase, C-terminal domain"/>
    <property type="match status" value="1"/>
</dbReference>
<dbReference type="InterPro" id="IPR036565">
    <property type="entry name" value="Mur-like_cat_sf"/>
</dbReference>
<gene>
    <name evidence="20" type="ORF">L211DRAFT_858809</name>
</gene>
<dbReference type="GO" id="GO:0005759">
    <property type="term" value="C:mitochondrial matrix"/>
    <property type="evidence" value="ECO:0007669"/>
    <property type="project" value="UniProtKB-SubCell"/>
</dbReference>
<dbReference type="Proteomes" id="UP000267821">
    <property type="component" value="Unassembled WGS sequence"/>
</dbReference>
<keyword evidence="14" id="KW-0496">Mitochondrion</keyword>
<accession>A0A3N4LQE3</accession>
<dbReference type="SUPFAM" id="SSF53244">
    <property type="entry name" value="MurD-like peptide ligases, peptide-binding domain"/>
    <property type="match status" value="1"/>
</dbReference>
<sequence>MSTSTATPPAVTEGRTYEDAINALNTLQSNASILAAIRASGRKLNELSLVEMRSYLSRIGYCTSDLNPLNLIHISGTKGKGSTCAFISSILTSHAHLLPANRQKVGLYTSPHLRSVRERIRINNEPISRDLFARYFWDVWDRLGHAAEERGTEDVGGVVRPMYFRFLTLMAFHVFVSEGVGAVVLEVGIGGEFDSTNIVEQPVCTGVARLGIDHVAVLGDTLGEISWHKAGIFKSGSAAFSATQPDGAIGVLESRAKERDVLGGEVRWVKEEEVLSPDTKLGLQGGFQRGNAALAVAVASEALRVITAGKVDYARTHLGKGGLPELVSKGLRETVWPGRCQVLEDGKLGGGRLVWCLDGAHTVDSLEVAGRWFAEREGEISSQQAKGDNGESGRNRIRILLFNQQTRNATDLLKTLHWTLTATLVSNHPFFTHVIFTTNVTRRTGYSADLVSNGTSTSDVDNLTVQRALEQEWGVLDSGMEGAKRWVCASIEEAVEKIRSVVGKEGVEGVVLCTGSLHLVGGVLEVLDENGVGQ</sequence>
<keyword evidence="11" id="KW-0999">Mitochondrion inner membrane</keyword>
<dbReference type="AlphaFoldDB" id="A0A3N4LQE3"/>
<keyword evidence="12 18" id="KW-0067">ATP-binding</keyword>
<dbReference type="GO" id="GO:0005743">
    <property type="term" value="C:mitochondrial inner membrane"/>
    <property type="evidence" value="ECO:0007669"/>
    <property type="project" value="UniProtKB-SubCell"/>
</dbReference>
<evidence type="ECO:0000313" key="20">
    <source>
        <dbReference type="EMBL" id="RPB20205.1"/>
    </source>
</evidence>
<evidence type="ECO:0000256" key="8">
    <source>
        <dbReference type="ARBA" id="ARBA00022598"/>
    </source>
</evidence>
<dbReference type="EMBL" id="ML121575">
    <property type="protein sequence ID" value="RPB20205.1"/>
    <property type="molecule type" value="Genomic_DNA"/>
</dbReference>
<evidence type="ECO:0000256" key="7">
    <source>
        <dbReference type="ARBA" id="ARBA00022563"/>
    </source>
</evidence>
<evidence type="ECO:0000256" key="17">
    <source>
        <dbReference type="PIRNR" id="PIRNR038895"/>
    </source>
</evidence>
<comment type="cofactor">
    <cofactor evidence="17">
        <name>a monovalent cation</name>
        <dbReference type="ChEBI" id="CHEBI:60242"/>
    </cofactor>
    <text evidence="17">A monovalent cation.</text>
</comment>
<evidence type="ECO:0000256" key="10">
    <source>
        <dbReference type="ARBA" id="ARBA00022741"/>
    </source>
</evidence>
<dbReference type="STRING" id="1051890.A0A3N4LQE3"/>
<dbReference type="OrthoDB" id="5212574at2759"/>
<evidence type="ECO:0000256" key="9">
    <source>
        <dbReference type="ARBA" id="ARBA00022723"/>
    </source>
</evidence>
<keyword evidence="13 19" id="KW-0460">Magnesium</keyword>
<comment type="subcellular location">
    <subcellularLocation>
        <location evidence="3">Cytoplasm</location>
    </subcellularLocation>
    <subcellularLocation>
        <location evidence="1">Mitochondrion inner membrane</location>
    </subcellularLocation>
    <subcellularLocation>
        <location evidence="2">Mitochondrion matrix</location>
    </subcellularLocation>
</comment>
<dbReference type="Gene3D" id="3.40.1190.10">
    <property type="entry name" value="Mur-like, catalytic domain"/>
    <property type="match status" value="1"/>
</dbReference>
<comment type="similarity">
    <text evidence="5 17">Belongs to the folylpolyglutamate synthase family.</text>
</comment>
<evidence type="ECO:0000256" key="13">
    <source>
        <dbReference type="ARBA" id="ARBA00022842"/>
    </source>
</evidence>
<evidence type="ECO:0000256" key="4">
    <source>
        <dbReference type="ARBA" id="ARBA00005150"/>
    </source>
</evidence>
<evidence type="ECO:0000256" key="5">
    <source>
        <dbReference type="ARBA" id="ARBA00008276"/>
    </source>
</evidence>
<keyword evidence="15" id="KW-0472">Membrane</keyword>